<dbReference type="GeneID" id="20195458"/>
<dbReference type="PANTHER" id="PTHR14493">
    <property type="entry name" value="UNKEMPT FAMILY MEMBER"/>
    <property type="match status" value="1"/>
</dbReference>
<gene>
    <name evidence="8" type="primary">20195458</name>
    <name evidence="7" type="ORF">HELRODRAFT_113718</name>
</gene>
<evidence type="ECO:0000256" key="2">
    <source>
        <dbReference type="ARBA" id="ARBA00022771"/>
    </source>
</evidence>
<reference evidence="9" key="1">
    <citation type="submission" date="2012-12" db="EMBL/GenBank/DDBJ databases">
        <authorList>
            <person name="Hellsten U."/>
            <person name="Grimwood J."/>
            <person name="Chapman J.A."/>
            <person name="Shapiro H."/>
            <person name="Aerts A."/>
            <person name="Otillar R.P."/>
            <person name="Terry A.Y."/>
            <person name="Boore J.L."/>
            <person name="Simakov O."/>
            <person name="Marletaz F."/>
            <person name="Cho S.-J."/>
            <person name="Edsinger-Gonzales E."/>
            <person name="Havlak P."/>
            <person name="Kuo D.-H."/>
            <person name="Larsson T."/>
            <person name="Lv J."/>
            <person name="Arendt D."/>
            <person name="Savage R."/>
            <person name="Osoegawa K."/>
            <person name="de Jong P."/>
            <person name="Lindberg D.R."/>
            <person name="Seaver E.C."/>
            <person name="Weisblat D.A."/>
            <person name="Putnam N.H."/>
            <person name="Grigoriev I.V."/>
            <person name="Rokhsar D.S."/>
        </authorList>
    </citation>
    <scope>NUCLEOTIDE SEQUENCE</scope>
</reference>
<evidence type="ECO:0000256" key="3">
    <source>
        <dbReference type="ARBA" id="ARBA00022833"/>
    </source>
</evidence>
<dbReference type="OMA" id="ACPHYHS"/>
<dbReference type="InterPro" id="IPR000571">
    <property type="entry name" value="Znf_CCCH"/>
</dbReference>
<dbReference type="OrthoDB" id="20534at2759"/>
<dbReference type="GO" id="GO:0008270">
    <property type="term" value="F:zinc ion binding"/>
    <property type="evidence" value="ECO:0007669"/>
    <property type="project" value="UniProtKB-KW"/>
</dbReference>
<evidence type="ECO:0000313" key="8">
    <source>
        <dbReference type="EnsemblMetazoa" id="HelroP113718"/>
    </source>
</evidence>
<feature type="compositionally biased region" description="Polar residues" evidence="5">
    <location>
        <begin position="408"/>
        <end position="423"/>
    </location>
</feature>
<organism evidence="8 9">
    <name type="scientific">Helobdella robusta</name>
    <name type="common">Californian leech</name>
    <dbReference type="NCBI Taxonomy" id="6412"/>
    <lineage>
        <taxon>Eukaryota</taxon>
        <taxon>Metazoa</taxon>
        <taxon>Spiralia</taxon>
        <taxon>Lophotrochozoa</taxon>
        <taxon>Annelida</taxon>
        <taxon>Clitellata</taxon>
        <taxon>Hirudinea</taxon>
        <taxon>Rhynchobdellida</taxon>
        <taxon>Glossiphoniidae</taxon>
        <taxon>Helobdella</taxon>
    </lineage>
</organism>
<evidence type="ECO:0000256" key="5">
    <source>
        <dbReference type="SAM" id="MobiDB-lite"/>
    </source>
</evidence>
<feature type="zinc finger region" description="C3H1-type" evidence="4">
    <location>
        <begin position="268"/>
        <end position="296"/>
    </location>
</feature>
<feature type="zinc finger region" description="C3H1-type" evidence="4">
    <location>
        <begin position="109"/>
        <end position="139"/>
    </location>
</feature>
<dbReference type="InterPro" id="IPR057296">
    <property type="entry name" value="UNK_Znf_5"/>
</dbReference>
<feature type="domain" description="C3H1-type" evidence="6">
    <location>
        <begin position="268"/>
        <end position="296"/>
    </location>
</feature>
<evidence type="ECO:0000313" key="9">
    <source>
        <dbReference type="Proteomes" id="UP000015101"/>
    </source>
</evidence>
<keyword evidence="1 4" id="KW-0479">Metal-binding</keyword>
<dbReference type="EMBL" id="KB097106">
    <property type="protein sequence ID" value="ESN99639.1"/>
    <property type="molecule type" value="Genomic_DNA"/>
</dbReference>
<dbReference type="RefSeq" id="XP_009022390.1">
    <property type="nucleotide sequence ID" value="XM_009024142.1"/>
</dbReference>
<feature type="region of interest" description="Disordered" evidence="5">
    <location>
        <begin position="397"/>
        <end position="423"/>
    </location>
</feature>
<dbReference type="Pfam" id="PF18384">
    <property type="entry name" value="zf_CCCH_5"/>
    <property type="match status" value="1"/>
</dbReference>
<keyword evidence="2 4" id="KW-0863">Zinc-finger</keyword>
<sequence>MPLEGAVFTRQQEKPNHYNYLKSFRVDQCKEFLQHQCQFHKPYTCFKWHFPNQRRRRPVLNTKDGKFNYSPDQYCNKYDDSNGVCPDGDSCSFLHRNLGDSEHRYHLRYYKTESCSGELDNHGNCSKNGLHCAFAHGPDDKRTPVLDITDQKARNFNSGGSQGALDGSQGDEKNFAAEFDPVWCDEAYLLAHYRTEQCPVTSKHNLALCPFFHNAKERRRKVTTHKYRPIACPMVKEKDDWLEPWSCDKGDECTYSHTRQELQYHPDIYRTQACYKEQKTGSCNKGIFCPFAHLTQFSKTKSDSQSSPPLQPTSTTSSQLPSSGLADGSVGNSPPLPCDDHESKNALMDYITNDDSDDSYLSTELYQVSTTTNLSHQNVSVAAAAVGKEADVVDASTSTTSLHKSSSANQSNRSNIATASQSKRGSLVDEIRLDALDDDFEVSKTQAPPPPGFVKRPSQESFELMKLKIELSTLQKSFSDLLVERDDAVKQKNQVAAQMAALRSEPAVDDCKFLRCLHDDSDLNQINLATLFQIQSKLRRDLNIINKTVERIFYMSTLTSSSLPLTEARCLACNLYPPCFLDLPCGHRVLCNGCYITETFCPKCSGLTQYSSEFEE</sequence>
<dbReference type="CTD" id="20195458"/>
<dbReference type="PANTHER" id="PTHR14493:SF50">
    <property type="entry name" value="RING FINGER PROTEIN UNKEMPT"/>
    <property type="match status" value="1"/>
</dbReference>
<dbReference type="InterPro" id="IPR040594">
    <property type="entry name" value="UNK_Znf_1"/>
</dbReference>
<dbReference type="FunCoup" id="T1EFV6">
    <property type="interactions" value="1103"/>
</dbReference>
<feature type="region of interest" description="Disordered" evidence="5">
    <location>
        <begin position="300"/>
        <end position="343"/>
    </location>
</feature>
<dbReference type="PROSITE" id="PS50103">
    <property type="entry name" value="ZF_C3H1"/>
    <property type="match status" value="4"/>
</dbReference>
<dbReference type="AlphaFoldDB" id="T1EFV6"/>
<dbReference type="HOGENOM" id="CLU_014526_0_0_1"/>
<feature type="zinc finger region" description="C3H1-type" evidence="4">
    <location>
        <begin position="226"/>
        <end position="260"/>
    </location>
</feature>
<dbReference type="EnsemblMetazoa" id="HelroT113718">
    <property type="protein sequence ID" value="HelroP113718"/>
    <property type="gene ID" value="HelroG113718"/>
</dbReference>
<dbReference type="InterPro" id="IPR045234">
    <property type="entry name" value="Unkempt-like"/>
</dbReference>
<dbReference type="Gene3D" id="4.10.1000.10">
    <property type="entry name" value="Zinc finger, CCCH-type"/>
    <property type="match status" value="1"/>
</dbReference>
<evidence type="ECO:0000256" key="4">
    <source>
        <dbReference type="PROSITE-ProRule" id="PRU00723"/>
    </source>
</evidence>
<proteinExistence type="predicted"/>
<feature type="zinc finger region" description="C3H1-type" evidence="4">
    <location>
        <begin position="69"/>
        <end position="98"/>
    </location>
</feature>
<accession>T1EFV6</accession>
<evidence type="ECO:0000256" key="1">
    <source>
        <dbReference type="ARBA" id="ARBA00022723"/>
    </source>
</evidence>
<dbReference type="Proteomes" id="UP000015101">
    <property type="component" value="Unassembled WGS sequence"/>
</dbReference>
<dbReference type="SMART" id="SM00356">
    <property type="entry name" value="ZnF_C3H1"/>
    <property type="match status" value="4"/>
</dbReference>
<dbReference type="eggNOG" id="KOG1595">
    <property type="taxonomic scope" value="Eukaryota"/>
</dbReference>
<keyword evidence="9" id="KW-1185">Reference proteome</keyword>
<keyword evidence="3 4" id="KW-0862">Zinc</keyword>
<reference evidence="8" key="3">
    <citation type="submission" date="2015-06" db="UniProtKB">
        <authorList>
            <consortium name="EnsemblMetazoa"/>
        </authorList>
    </citation>
    <scope>IDENTIFICATION</scope>
</reference>
<dbReference type="Pfam" id="PF25427">
    <property type="entry name" value="zf-CCCH_UNK"/>
    <property type="match status" value="1"/>
</dbReference>
<feature type="domain" description="C3H1-type" evidence="6">
    <location>
        <begin position="109"/>
        <end position="139"/>
    </location>
</feature>
<evidence type="ECO:0000259" key="6">
    <source>
        <dbReference type="PROSITE" id="PS50103"/>
    </source>
</evidence>
<evidence type="ECO:0000313" key="7">
    <source>
        <dbReference type="EMBL" id="ESN99639.1"/>
    </source>
</evidence>
<name>T1EFV6_HELRO</name>
<reference evidence="7 9" key="2">
    <citation type="journal article" date="2013" name="Nature">
        <title>Insights into bilaterian evolution from three spiralian genomes.</title>
        <authorList>
            <person name="Simakov O."/>
            <person name="Marletaz F."/>
            <person name="Cho S.J."/>
            <person name="Edsinger-Gonzales E."/>
            <person name="Havlak P."/>
            <person name="Hellsten U."/>
            <person name="Kuo D.H."/>
            <person name="Larsson T."/>
            <person name="Lv J."/>
            <person name="Arendt D."/>
            <person name="Savage R."/>
            <person name="Osoegawa K."/>
            <person name="de Jong P."/>
            <person name="Grimwood J."/>
            <person name="Chapman J.A."/>
            <person name="Shapiro H."/>
            <person name="Aerts A."/>
            <person name="Otillar R.P."/>
            <person name="Terry A.Y."/>
            <person name="Boore J.L."/>
            <person name="Grigoriev I.V."/>
            <person name="Lindberg D.R."/>
            <person name="Seaver E.C."/>
            <person name="Weisblat D.A."/>
            <person name="Putnam N.H."/>
            <person name="Rokhsar D.S."/>
        </authorList>
    </citation>
    <scope>NUCLEOTIDE SEQUENCE</scope>
</reference>
<feature type="compositionally biased region" description="Low complexity" evidence="5">
    <location>
        <begin position="397"/>
        <end position="407"/>
    </location>
</feature>
<feature type="domain" description="C3H1-type" evidence="6">
    <location>
        <begin position="226"/>
        <end position="260"/>
    </location>
</feature>
<protein>
    <recommendedName>
        <fullName evidence="6">C3H1-type domain-containing protein</fullName>
    </recommendedName>
</protein>
<dbReference type="EMBL" id="AMQM01005846">
    <property type="status" value="NOT_ANNOTATED_CDS"/>
    <property type="molecule type" value="Genomic_DNA"/>
</dbReference>
<feature type="compositionally biased region" description="Low complexity" evidence="5">
    <location>
        <begin position="304"/>
        <end position="323"/>
    </location>
</feature>
<dbReference type="KEGG" id="hro:HELRODRAFT_113718"/>
<dbReference type="Pfam" id="PF23261">
    <property type="entry name" value="zf-CCCH_11"/>
    <property type="match status" value="1"/>
</dbReference>
<dbReference type="InParanoid" id="T1EFV6"/>
<feature type="domain" description="C3H1-type" evidence="6">
    <location>
        <begin position="69"/>
        <end position="98"/>
    </location>
</feature>